<dbReference type="SUPFAM" id="SSF56327">
    <property type="entry name" value="LDH C-terminal domain-like"/>
    <property type="match status" value="1"/>
</dbReference>
<organism evidence="9 10">
    <name type="scientific">Brevibacterium yomogidense</name>
    <dbReference type="NCBI Taxonomy" id="946573"/>
    <lineage>
        <taxon>Bacteria</taxon>
        <taxon>Bacillati</taxon>
        <taxon>Actinomycetota</taxon>
        <taxon>Actinomycetes</taxon>
        <taxon>Micrococcales</taxon>
        <taxon>Brevibacteriaceae</taxon>
        <taxon>Brevibacterium</taxon>
    </lineage>
</organism>
<evidence type="ECO:0000259" key="7">
    <source>
        <dbReference type="Pfam" id="PF00056"/>
    </source>
</evidence>
<dbReference type="Gene3D" id="3.90.110.10">
    <property type="entry name" value="Lactate dehydrogenase/glycoside hydrolase, family 4, C-terminal"/>
    <property type="match status" value="1"/>
</dbReference>
<evidence type="ECO:0000256" key="1">
    <source>
        <dbReference type="ARBA" id="ARBA00006054"/>
    </source>
</evidence>
<dbReference type="InterPro" id="IPR015955">
    <property type="entry name" value="Lactate_DH/Glyco_Ohase_4_C"/>
</dbReference>
<sequence length="317" mass="33253">MKRIGIIGAGAVTAATVASLIAPTGLDPEIILVNRTHAKAVGLAEDFTYAAAATSRARVRAGDYEDLKGADLVIITAGVNEKDGGATDRSDDAGRRVLIPANARAYADMIGQLKEVDPTATVLVVTDPPDPLAALARRLAPEMTILSSGTTIDTIRFRYRVGQELGVPASEVDAVVLGEHGTSAVYAWSTARVGGRRVLDLIEETGEDVAVVQDRIREAVKYSNISIIEGIGASQHGIGAVVAQIAEAIVDNSHAIMAVASYQSTYGTFVGLPTVLGHDGAVRILEPELTDEEQSLLDESARILREADQIAFDSAGV</sequence>
<dbReference type="PIRSF" id="PIRSF000102">
    <property type="entry name" value="Lac_mal_DH"/>
    <property type="match status" value="1"/>
</dbReference>
<dbReference type="Proteomes" id="UP000196581">
    <property type="component" value="Unassembled WGS sequence"/>
</dbReference>
<dbReference type="Gene3D" id="3.40.50.720">
    <property type="entry name" value="NAD(P)-binding Rossmann-like Domain"/>
    <property type="match status" value="1"/>
</dbReference>
<dbReference type="InterPro" id="IPR022383">
    <property type="entry name" value="Lactate/malate_DH_C"/>
</dbReference>
<dbReference type="InterPro" id="IPR036291">
    <property type="entry name" value="NAD(P)-bd_dom_sf"/>
</dbReference>
<dbReference type="AlphaFoldDB" id="A0A1X6XNG1"/>
<evidence type="ECO:0000259" key="8">
    <source>
        <dbReference type="Pfam" id="PF02866"/>
    </source>
</evidence>
<evidence type="ECO:0000256" key="6">
    <source>
        <dbReference type="RuleBase" id="RU003369"/>
    </source>
</evidence>
<feature type="domain" description="Lactate/malate dehydrogenase N-terminal" evidence="7">
    <location>
        <begin position="3"/>
        <end position="139"/>
    </location>
</feature>
<evidence type="ECO:0000313" key="10">
    <source>
        <dbReference type="Proteomes" id="UP000196581"/>
    </source>
</evidence>
<feature type="domain" description="Lactate/malate dehydrogenase C-terminal" evidence="8">
    <location>
        <begin position="150"/>
        <end position="307"/>
    </location>
</feature>
<protein>
    <submittedName>
        <fullName evidence="9">L-lactate dehydrogenase</fullName>
        <ecNumber evidence="9">1.1.1.27</ecNumber>
    </submittedName>
</protein>
<keyword evidence="2 6" id="KW-0560">Oxidoreductase</keyword>
<dbReference type="Pfam" id="PF02866">
    <property type="entry name" value="Ldh_1_C"/>
    <property type="match status" value="1"/>
</dbReference>
<accession>A0A1X6XNG1</accession>
<dbReference type="PANTHER" id="PTHR43128:SF16">
    <property type="entry name" value="L-LACTATE DEHYDROGENASE"/>
    <property type="match status" value="1"/>
</dbReference>
<evidence type="ECO:0000313" key="9">
    <source>
        <dbReference type="EMBL" id="SLN00696.1"/>
    </source>
</evidence>
<gene>
    <name evidence="9" type="ORF">FM105_13275</name>
</gene>
<evidence type="ECO:0000256" key="5">
    <source>
        <dbReference type="PIRSR" id="PIRSR000102-3"/>
    </source>
</evidence>
<evidence type="ECO:0000256" key="4">
    <source>
        <dbReference type="PIRSR" id="PIRSR000102-1"/>
    </source>
</evidence>
<keyword evidence="10" id="KW-1185">Reference proteome</keyword>
<dbReference type="PANTHER" id="PTHR43128">
    <property type="entry name" value="L-2-HYDROXYCARBOXYLATE DEHYDROGENASE (NAD(P)(+))"/>
    <property type="match status" value="1"/>
</dbReference>
<dbReference type="EMBL" id="FWFF01000020">
    <property type="protein sequence ID" value="SLN00696.1"/>
    <property type="molecule type" value="Genomic_DNA"/>
</dbReference>
<dbReference type="EC" id="1.1.1.27" evidence="9"/>
<dbReference type="InterPro" id="IPR001236">
    <property type="entry name" value="Lactate/malate_DH_N"/>
</dbReference>
<dbReference type="Pfam" id="PF00056">
    <property type="entry name" value="Ldh_1_N"/>
    <property type="match status" value="1"/>
</dbReference>
<evidence type="ECO:0000256" key="2">
    <source>
        <dbReference type="ARBA" id="ARBA00023002"/>
    </source>
</evidence>
<dbReference type="GO" id="GO:0006089">
    <property type="term" value="P:lactate metabolic process"/>
    <property type="evidence" value="ECO:0007669"/>
    <property type="project" value="TreeGrafter"/>
</dbReference>
<reference evidence="10" key="1">
    <citation type="submission" date="2017-02" db="EMBL/GenBank/DDBJ databases">
        <authorList>
            <person name="Dridi B."/>
        </authorList>
    </citation>
    <scope>NUCLEOTIDE SEQUENCE [LARGE SCALE GENOMIC DNA]</scope>
    <source>
        <strain evidence="10">B Co 03.10</strain>
    </source>
</reference>
<comment type="similarity">
    <text evidence="1">Belongs to the LDH/MDH superfamily. LDH family.</text>
</comment>
<feature type="active site" description="Proton acceptor" evidence="4">
    <location>
        <position position="180"/>
    </location>
</feature>
<name>A0A1X6XNG1_9MICO</name>
<evidence type="ECO:0000256" key="3">
    <source>
        <dbReference type="ARBA" id="ARBA00023027"/>
    </source>
</evidence>
<feature type="binding site" evidence="5">
    <location>
        <position position="102"/>
    </location>
    <ligand>
        <name>NAD(+)</name>
        <dbReference type="ChEBI" id="CHEBI:57540"/>
    </ligand>
</feature>
<dbReference type="InterPro" id="IPR001557">
    <property type="entry name" value="L-lactate/malate_DH"/>
</dbReference>
<dbReference type="RefSeq" id="WP_101601698.1">
    <property type="nucleotide sequence ID" value="NZ_FWFF01000020.1"/>
</dbReference>
<proteinExistence type="inferred from homology"/>
<dbReference type="SUPFAM" id="SSF51735">
    <property type="entry name" value="NAD(P)-binding Rossmann-fold domains"/>
    <property type="match status" value="1"/>
</dbReference>
<dbReference type="GO" id="GO:0004459">
    <property type="term" value="F:L-lactate dehydrogenase (NAD+) activity"/>
    <property type="evidence" value="ECO:0007669"/>
    <property type="project" value="UniProtKB-EC"/>
</dbReference>
<dbReference type="PRINTS" id="PR00086">
    <property type="entry name" value="LLDHDRGNASE"/>
</dbReference>
<keyword evidence="3 5" id="KW-0520">NAD</keyword>